<gene>
    <name evidence="1" type="ORF">Sangu_1642700</name>
</gene>
<reference evidence="1" key="1">
    <citation type="submission" date="2020-06" db="EMBL/GenBank/DDBJ databases">
        <authorList>
            <person name="Li T."/>
            <person name="Hu X."/>
            <person name="Zhang T."/>
            <person name="Song X."/>
            <person name="Zhang H."/>
            <person name="Dai N."/>
            <person name="Sheng W."/>
            <person name="Hou X."/>
            <person name="Wei L."/>
        </authorList>
    </citation>
    <scope>NUCLEOTIDE SEQUENCE</scope>
    <source>
        <strain evidence="1">G01</strain>
        <tissue evidence="1">Leaf</tissue>
    </source>
</reference>
<name>A0AAW2MK84_9LAMI</name>
<protein>
    <submittedName>
        <fullName evidence="1">Uncharacterized protein</fullName>
    </submittedName>
</protein>
<accession>A0AAW2MK84</accession>
<dbReference type="PANTHER" id="PTHR35692">
    <property type="entry name" value="F26F24.11"/>
    <property type="match status" value="1"/>
</dbReference>
<reference evidence="1" key="2">
    <citation type="journal article" date="2024" name="Plant">
        <title>Genomic evolution and insights into agronomic trait innovations of Sesamum species.</title>
        <authorList>
            <person name="Miao H."/>
            <person name="Wang L."/>
            <person name="Qu L."/>
            <person name="Liu H."/>
            <person name="Sun Y."/>
            <person name="Le M."/>
            <person name="Wang Q."/>
            <person name="Wei S."/>
            <person name="Zheng Y."/>
            <person name="Lin W."/>
            <person name="Duan Y."/>
            <person name="Cao H."/>
            <person name="Xiong S."/>
            <person name="Wang X."/>
            <person name="Wei L."/>
            <person name="Li C."/>
            <person name="Ma Q."/>
            <person name="Ju M."/>
            <person name="Zhao R."/>
            <person name="Li G."/>
            <person name="Mu C."/>
            <person name="Tian Q."/>
            <person name="Mei H."/>
            <person name="Zhang T."/>
            <person name="Gao T."/>
            <person name="Zhang H."/>
        </authorList>
    </citation>
    <scope>NUCLEOTIDE SEQUENCE</scope>
    <source>
        <strain evidence="1">G01</strain>
    </source>
</reference>
<organism evidence="1">
    <name type="scientific">Sesamum angustifolium</name>
    <dbReference type="NCBI Taxonomy" id="2727405"/>
    <lineage>
        <taxon>Eukaryota</taxon>
        <taxon>Viridiplantae</taxon>
        <taxon>Streptophyta</taxon>
        <taxon>Embryophyta</taxon>
        <taxon>Tracheophyta</taxon>
        <taxon>Spermatophyta</taxon>
        <taxon>Magnoliopsida</taxon>
        <taxon>eudicotyledons</taxon>
        <taxon>Gunneridae</taxon>
        <taxon>Pentapetalae</taxon>
        <taxon>asterids</taxon>
        <taxon>lamiids</taxon>
        <taxon>Lamiales</taxon>
        <taxon>Pedaliaceae</taxon>
        <taxon>Sesamum</taxon>
    </lineage>
</organism>
<dbReference type="AlphaFoldDB" id="A0AAW2MK84"/>
<dbReference type="EMBL" id="JACGWK010000010">
    <property type="protein sequence ID" value="KAL0330972.1"/>
    <property type="molecule type" value="Genomic_DNA"/>
</dbReference>
<comment type="caution">
    <text evidence="1">The sequence shown here is derived from an EMBL/GenBank/DDBJ whole genome shotgun (WGS) entry which is preliminary data.</text>
</comment>
<sequence>MSGFFSNSVDEKAVEASVQAMDDAVLEQVAAIHCAGLHDSALPTHLETRFRNLKALPPSAMKPVLHQHKHKASTFH</sequence>
<proteinExistence type="predicted"/>
<dbReference type="PANTHER" id="PTHR35692:SF1">
    <property type="entry name" value="F26F24.11"/>
    <property type="match status" value="1"/>
</dbReference>
<evidence type="ECO:0000313" key="1">
    <source>
        <dbReference type="EMBL" id="KAL0330972.1"/>
    </source>
</evidence>